<evidence type="ECO:0000313" key="5">
    <source>
        <dbReference type="Proteomes" id="UP000479938"/>
    </source>
</evidence>
<reference evidence="4 5" key="1">
    <citation type="submission" date="2020-02" db="EMBL/GenBank/DDBJ databases">
        <authorList>
            <person name="Criscuolo A."/>
        </authorList>
    </citation>
    <scope>NUCLEOTIDE SEQUENCE [LARGE SCALE GENOMIC DNA]</scope>
    <source>
        <strain evidence="4">CIP105534</strain>
    </source>
</reference>
<dbReference type="RefSeq" id="WP_173972980.1">
    <property type="nucleotide sequence ID" value="NZ_CADCSU010000178.1"/>
</dbReference>
<feature type="chain" id="PRO_5026793503" description="Secretion system C-terminal sorting domain-containing protein" evidence="2">
    <location>
        <begin position="20"/>
        <end position="255"/>
    </location>
</feature>
<proteinExistence type="predicted"/>
<protein>
    <recommendedName>
        <fullName evidence="3">Secretion system C-terminal sorting domain-containing protein</fullName>
    </recommendedName>
</protein>
<keyword evidence="1 2" id="KW-0732">Signal</keyword>
<dbReference type="InterPro" id="IPR026444">
    <property type="entry name" value="Secre_tail"/>
</dbReference>
<dbReference type="EMBL" id="CADCSU010000178">
    <property type="protein sequence ID" value="CAA9203208.1"/>
    <property type="molecule type" value="Genomic_DNA"/>
</dbReference>
<evidence type="ECO:0000313" key="4">
    <source>
        <dbReference type="EMBL" id="CAA9203208.1"/>
    </source>
</evidence>
<organism evidence="4 5">
    <name type="scientific">Flavobacterium bizetiae</name>
    <dbReference type="NCBI Taxonomy" id="2704140"/>
    <lineage>
        <taxon>Bacteria</taxon>
        <taxon>Pseudomonadati</taxon>
        <taxon>Bacteroidota</taxon>
        <taxon>Flavobacteriia</taxon>
        <taxon>Flavobacteriales</taxon>
        <taxon>Flavobacteriaceae</taxon>
        <taxon>Flavobacterium</taxon>
    </lineage>
</organism>
<evidence type="ECO:0000256" key="1">
    <source>
        <dbReference type="ARBA" id="ARBA00022729"/>
    </source>
</evidence>
<keyword evidence="5" id="KW-1185">Reference proteome</keyword>
<dbReference type="AlphaFoldDB" id="A0A6J4GY67"/>
<feature type="domain" description="Secretion system C-terminal sorting" evidence="3">
    <location>
        <begin position="184"/>
        <end position="253"/>
    </location>
</feature>
<sequence length="255" mass="28646">MIRKITLFTFFLTSTLSFSQATLEHSYIINQDEGGDQSYFFNTETASYHYTFDSSNVLKIYTENHSVYKTLTLPVDSGYTINNMYLFTDKLFNSDNLIEFLLVTRSPTGTHKMSLINENGVVLQQFGDKQDALIVKTLSNNYKLITQKATYASNIYTTAKDVYALTGSLSVNQSKALSKSLVAYPNPVKDVLNITNPSDKTADANLKVYSISGKLVLEKNIADNNEDFIKLDVSGLQSGVYVYKINEVSNKFIKE</sequence>
<dbReference type="NCBIfam" id="TIGR04183">
    <property type="entry name" value="Por_Secre_tail"/>
    <property type="match status" value="1"/>
</dbReference>
<dbReference type="Pfam" id="PF18962">
    <property type="entry name" value="Por_Secre_tail"/>
    <property type="match status" value="1"/>
</dbReference>
<feature type="signal peptide" evidence="2">
    <location>
        <begin position="1"/>
        <end position="19"/>
    </location>
</feature>
<evidence type="ECO:0000259" key="3">
    <source>
        <dbReference type="Pfam" id="PF18962"/>
    </source>
</evidence>
<accession>A0A6J4GY67</accession>
<gene>
    <name evidence="4" type="ORF">FLA105534_04494</name>
</gene>
<evidence type="ECO:0000256" key="2">
    <source>
        <dbReference type="SAM" id="SignalP"/>
    </source>
</evidence>
<dbReference type="Proteomes" id="UP000479938">
    <property type="component" value="Unassembled WGS sequence"/>
</dbReference>
<name>A0A6J4GY67_9FLAO</name>